<proteinExistence type="predicted"/>
<sequence length="107" mass="11751">MAAYDDLNVNRIFTVGILSIVVTAVTALAVQVLYYTMLGWQQEETAAESDYRRQNQILAEQAEEISTYGVNEETGNVIIPIDQAIEYLAKEKSKSAGNAKDSGSDET</sequence>
<keyword evidence="1" id="KW-1133">Transmembrane helix</keyword>
<accession>A0A5C5WVT9</accession>
<comment type="caution">
    <text evidence="2">The sequence shown here is derived from an EMBL/GenBank/DDBJ whole genome shotgun (WGS) entry which is preliminary data.</text>
</comment>
<evidence type="ECO:0000256" key="1">
    <source>
        <dbReference type="SAM" id="Phobius"/>
    </source>
</evidence>
<name>A0A5C5WVT9_9BACT</name>
<keyword evidence="1" id="KW-0472">Membrane</keyword>
<keyword evidence="3" id="KW-1185">Reference proteome</keyword>
<protein>
    <submittedName>
        <fullName evidence="2">Uncharacterized protein</fullName>
    </submittedName>
</protein>
<organism evidence="2 3">
    <name type="scientific">Rubripirellula amarantea</name>
    <dbReference type="NCBI Taxonomy" id="2527999"/>
    <lineage>
        <taxon>Bacteria</taxon>
        <taxon>Pseudomonadati</taxon>
        <taxon>Planctomycetota</taxon>
        <taxon>Planctomycetia</taxon>
        <taxon>Pirellulales</taxon>
        <taxon>Pirellulaceae</taxon>
        <taxon>Rubripirellula</taxon>
    </lineage>
</organism>
<reference evidence="2 3" key="1">
    <citation type="submission" date="2019-02" db="EMBL/GenBank/DDBJ databases">
        <title>Deep-cultivation of Planctomycetes and their phenomic and genomic characterization uncovers novel biology.</title>
        <authorList>
            <person name="Wiegand S."/>
            <person name="Jogler M."/>
            <person name="Boedeker C."/>
            <person name="Pinto D."/>
            <person name="Vollmers J."/>
            <person name="Rivas-Marin E."/>
            <person name="Kohn T."/>
            <person name="Peeters S.H."/>
            <person name="Heuer A."/>
            <person name="Rast P."/>
            <person name="Oberbeckmann S."/>
            <person name="Bunk B."/>
            <person name="Jeske O."/>
            <person name="Meyerdierks A."/>
            <person name="Storesund J.E."/>
            <person name="Kallscheuer N."/>
            <person name="Luecker S."/>
            <person name="Lage O.M."/>
            <person name="Pohl T."/>
            <person name="Merkel B.J."/>
            <person name="Hornburger P."/>
            <person name="Mueller R.-W."/>
            <person name="Bruemmer F."/>
            <person name="Labrenz M."/>
            <person name="Spormann A.M."/>
            <person name="Op Den Camp H."/>
            <person name="Overmann J."/>
            <person name="Amann R."/>
            <person name="Jetten M.S.M."/>
            <person name="Mascher T."/>
            <person name="Medema M.H."/>
            <person name="Devos D.P."/>
            <person name="Kaster A.-K."/>
            <person name="Ovreas L."/>
            <person name="Rohde M."/>
            <person name="Galperin M.Y."/>
            <person name="Jogler C."/>
        </authorList>
    </citation>
    <scope>NUCLEOTIDE SEQUENCE [LARGE SCALE GENOMIC DNA]</scope>
    <source>
        <strain evidence="2 3">Pla22</strain>
    </source>
</reference>
<evidence type="ECO:0000313" key="2">
    <source>
        <dbReference type="EMBL" id="TWT53962.1"/>
    </source>
</evidence>
<evidence type="ECO:0000313" key="3">
    <source>
        <dbReference type="Proteomes" id="UP000316598"/>
    </source>
</evidence>
<dbReference type="EMBL" id="SJPI01000001">
    <property type="protein sequence ID" value="TWT53962.1"/>
    <property type="molecule type" value="Genomic_DNA"/>
</dbReference>
<dbReference type="Proteomes" id="UP000316598">
    <property type="component" value="Unassembled WGS sequence"/>
</dbReference>
<dbReference type="RefSeq" id="WP_146514085.1">
    <property type="nucleotide sequence ID" value="NZ_SJPI01000001.1"/>
</dbReference>
<dbReference type="AlphaFoldDB" id="A0A5C5WVT9"/>
<feature type="transmembrane region" description="Helical" evidence="1">
    <location>
        <begin position="12"/>
        <end position="35"/>
    </location>
</feature>
<gene>
    <name evidence="2" type="ORF">Pla22_15960</name>
</gene>
<dbReference type="OrthoDB" id="283675at2"/>
<keyword evidence="1" id="KW-0812">Transmembrane</keyword>